<evidence type="ECO:0000313" key="3">
    <source>
        <dbReference type="Proteomes" id="UP001187471"/>
    </source>
</evidence>
<dbReference type="PANTHER" id="PTHR37610">
    <property type="entry name" value="CCHC-TYPE DOMAIN-CONTAINING PROTEIN"/>
    <property type="match status" value="1"/>
</dbReference>
<keyword evidence="3" id="KW-1185">Reference proteome</keyword>
<dbReference type="Proteomes" id="UP001187471">
    <property type="component" value="Unassembled WGS sequence"/>
</dbReference>
<name>A0AA88QLQ7_9ASTE</name>
<gene>
    <name evidence="2" type="ORF">RJ640_003397</name>
</gene>
<reference evidence="2" key="1">
    <citation type="submission" date="2022-12" db="EMBL/GenBank/DDBJ databases">
        <title>Draft genome assemblies for two species of Escallonia (Escalloniales).</title>
        <authorList>
            <person name="Chanderbali A."/>
            <person name="Dervinis C."/>
            <person name="Anghel I."/>
            <person name="Soltis D."/>
            <person name="Soltis P."/>
            <person name="Zapata F."/>
        </authorList>
    </citation>
    <scope>NUCLEOTIDE SEQUENCE</scope>
    <source>
        <strain evidence="2">UCBG92.1500</strain>
        <tissue evidence="2">Leaf</tissue>
    </source>
</reference>
<dbReference type="InterPro" id="IPR029472">
    <property type="entry name" value="Copia-like_N"/>
</dbReference>
<dbReference type="Pfam" id="PF14244">
    <property type="entry name" value="Retrotran_gag_3"/>
    <property type="match status" value="1"/>
</dbReference>
<evidence type="ECO:0000259" key="1">
    <source>
        <dbReference type="Pfam" id="PF14244"/>
    </source>
</evidence>
<comment type="caution">
    <text evidence="2">The sequence shown here is derived from an EMBL/GenBank/DDBJ whole genome shotgun (WGS) entry which is preliminary data.</text>
</comment>
<proteinExistence type="predicted"/>
<dbReference type="EMBL" id="JAVXUO010003064">
    <property type="protein sequence ID" value="KAK2967041.1"/>
    <property type="molecule type" value="Genomic_DNA"/>
</dbReference>
<dbReference type="AlphaFoldDB" id="A0AA88QLQ7"/>
<dbReference type="PANTHER" id="PTHR37610:SF60">
    <property type="entry name" value="RETROTRANSPOSON COPIA-LIKE N-TERMINAL DOMAIN-CONTAINING PROTEIN"/>
    <property type="match status" value="1"/>
</dbReference>
<organism evidence="2 3">
    <name type="scientific">Escallonia rubra</name>
    <dbReference type="NCBI Taxonomy" id="112253"/>
    <lineage>
        <taxon>Eukaryota</taxon>
        <taxon>Viridiplantae</taxon>
        <taxon>Streptophyta</taxon>
        <taxon>Embryophyta</taxon>
        <taxon>Tracheophyta</taxon>
        <taxon>Spermatophyta</taxon>
        <taxon>Magnoliopsida</taxon>
        <taxon>eudicotyledons</taxon>
        <taxon>Gunneridae</taxon>
        <taxon>Pentapetalae</taxon>
        <taxon>asterids</taxon>
        <taxon>campanulids</taxon>
        <taxon>Escalloniales</taxon>
        <taxon>Escalloniaceae</taxon>
        <taxon>Escallonia</taxon>
    </lineage>
</organism>
<protein>
    <recommendedName>
        <fullName evidence="1">Retrotransposon Copia-like N-terminal domain-containing protein</fullName>
    </recommendedName>
</protein>
<evidence type="ECO:0000313" key="2">
    <source>
        <dbReference type="EMBL" id="KAK2967041.1"/>
    </source>
</evidence>
<feature type="domain" description="Retrotransposon Copia-like N-terminal" evidence="1">
    <location>
        <begin position="99"/>
        <end position="137"/>
    </location>
</feature>
<sequence>MSTGPIFFNSISDRLMGSVSWYTWEMRSVLNLTKAKLLRDLSWRSMYKFLMVDLGYEERIEFDEGKATLRPFVAFNHSKPSNISNINFSMDPSNPYFVHHSDHPGHLLVPIILNGANYPSWSKSMIHALTAKNKIGFCRLQRKDGYNNNKINTEIYTGSAPPAYVQSSSTPHKGDLLEPFTIPASFGC</sequence>
<accession>A0AA88QLQ7</accession>